<gene>
    <name evidence="4" type="ORF">CEY00_Acc27572</name>
</gene>
<comment type="caution">
    <text evidence="4">The sequence shown here is derived from an EMBL/GenBank/DDBJ whole genome shotgun (WGS) entry which is preliminary data.</text>
</comment>
<evidence type="ECO:0000313" key="5">
    <source>
        <dbReference type="Proteomes" id="UP000241394"/>
    </source>
</evidence>
<dbReference type="Proteomes" id="UP000241394">
    <property type="component" value="Chromosome LG24"/>
</dbReference>
<feature type="domain" description="DUF668" evidence="2">
    <location>
        <begin position="425"/>
        <end position="516"/>
    </location>
</feature>
<dbReference type="Gramene" id="PSR92968">
    <property type="protein sequence ID" value="PSR92968"/>
    <property type="gene ID" value="CEY00_Acc27572"/>
</dbReference>
<proteinExistence type="predicted"/>
<feature type="compositionally biased region" description="Basic and acidic residues" evidence="1">
    <location>
        <begin position="347"/>
        <end position="356"/>
    </location>
</feature>
<dbReference type="STRING" id="1590841.A0A2R6PKU9"/>
<dbReference type="InParanoid" id="A0A2R6PKU9"/>
<name>A0A2R6PKU9_ACTCC</name>
<reference evidence="5" key="2">
    <citation type="journal article" date="2018" name="BMC Genomics">
        <title>A manually annotated Actinidia chinensis var. chinensis (kiwifruit) genome highlights the challenges associated with draft genomes and gene prediction in plants.</title>
        <authorList>
            <person name="Pilkington S.M."/>
            <person name="Crowhurst R."/>
            <person name="Hilario E."/>
            <person name="Nardozza S."/>
            <person name="Fraser L."/>
            <person name="Peng Y."/>
            <person name="Gunaseelan K."/>
            <person name="Simpson R."/>
            <person name="Tahir J."/>
            <person name="Deroles S.C."/>
            <person name="Templeton K."/>
            <person name="Luo Z."/>
            <person name="Davy M."/>
            <person name="Cheng C."/>
            <person name="McNeilage M."/>
            <person name="Scaglione D."/>
            <person name="Liu Y."/>
            <person name="Zhang Q."/>
            <person name="Datson P."/>
            <person name="De Silva N."/>
            <person name="Gardiner S.E."/>
            <person name="Bassett H."/>
            <person name="Chagne D."/>
            <person name="McCallum J."/>
            <person name="Dzierzon H."/>
            <person name="Deng C."/>
            <person name="Wang Y.Y."/>
            <person name="Barron L."/>
            <person name="Manako K."/>
            <person name="Bowen J."/>
            <person name="Foster T.M."/>
            <person name="Erridge Z.A."/>
            <person name="Tiffin H."/>
            <person name="Waite C.N."/>
            <person name="Davies K.M."/>
            <person name="Grierson E.P."/>
            <person name="Laing W.A."/>
            <person name="Kirk R."/>
            <person name="Chen X."/>
            <person name="Wood M."/>
            <person name="Montefiori M."/>
            <person name="Brummell D.A."/>
            <person name="Schwinn K.E."/>
            <person name="Catanach A."/>
            <person name="Fullerton C."/>
            <person name="Li D."/>
            <person name="Meiyalaghan S."/>
            <person name="Nieuwenhuizen N."/>
            <person name="Read N."/>
            <person name="Prakash R."/>
            <person name="Hunter D."/>
            <person name="Zhang H."/>
            <person name="McKenzie M."/>
            <person name="Knabel M."/>
            <person name="Harris A."/>
            <person name="Allan A.C."/>
            <person name="Gleave A."/>
            <person name="Chen A."/>
            <person name="Janssen B.J."/>
            <person name="Plunkett B."/>
            <person name="Ampomah-Dwamena C."/>
            <person name="Voogd C."/>
            <person name="Leif D."/>
            <person name="Lafferty D."/>
            <person name="Souleyre E.J.F."/>
            <person name="Varkonyi-Gasic E."/>
            <person name="Gambi F."/>
            <person name="Hanley J."/>
            <person name="Yao J.L."/>
            <person name="Cheung J."/>
            <person name="David K.M."/>
            <person name="Warren B."/>
            <person name="Marsh K."/>
            <person name="Snowden K.C."/>
            <person name="Lin-Wang K."/>
            <person name="Brian L."/>
            <person name="Martinez-Sanchez M."/>
            <person name="Wang M."/>
            <person name="Ileperuma N."/>
            <person name="Macnee N."/>
            <person name="Campin R."/>
            <person name="McAtee P."/>
            <person name="Drummond R.S.M."/>
            <person name="Espley R.V."/>
            <person name="Ireland H.S."/>
            <person name="Wu R."/>
            <person name="Atkinson R.G."/>
            <person name="Karunairetnam S."/>
            <person name="Bulley S."/>
            <person name="Chunkath S."/>
            <person name="Hanley Z."/>
            <person name="Storey R."/>
            <person name="Thrimawithana A.H."/>
            <person name="Thomson S."/>
            <person name="David C."/>
            <person name="Testolin R."/>
            <person name="Huang H."/>
            <person name="Hellens R.P."/>
            <person name="Schaffer R.J."/>
        </authorList>
    </citation>
    <scope>NUCLEOTIDE SEQUENCE [LARGE SCALE GENOMIC DNA]</scope>
    <source>
        <strain evidence="5">cv. Red5</strain>
    </source>
</reference>
<evidence type="ECO:0000259" key="2">
    <source>
        <dbReference type="Pfam" id="PF05003"/>
    </source>
</evidence>
<keyword evidence="5" id="KW-1185">Reference proteome</keyword>
<dbReference type="PANTHER" id="PTHR31371:SF20">
    <property type="entry name" value="OS12G0146500 PROTEIN"/>
    <property type="match status" value="1"/>
</dbReference>
<feature type="domain" description="DUF3475" evidence="3">
    <location>
        <begin position="27"/>
        <end position="83"/>
    </location>
</feature>
<dbReference type="AlphaFoldDB" id="A0A2R6PKU9"/>
<dbReference type="InterPro" id="IPR021864">
    <property type="entry name" value="DUF3475"/>
</dbReference>
<accession>A0A2R6PKU9</accession>
<evidence type="ECO:0000313" key="4">
    <source>
        <dbReference type="EMBL" id="PSR92968.1"/>
    </source>
</evidence>
<dbReference type="Pfam" id="PF05003">
    <property type="entry name" value="DUF668"/>
    <property type="match status" value="1"/>
</dbReference>
<organism evidence="4 5">
    <name type="scientific">Actinidia chinensis var. chinensis</name>
    <name type="common">Chinese soft-hair kiwi</name>
    <dbReference type="NCBI Taxonomy" id="1590841"/>
    <lineage>
        <taxon>Eukaryota</taxon>
        <taxon>Viridiplantae</taxon>
        <taxon>Streptophyta</taxon>
        <taxon>Embryophyta</taxon>
        <taxon>Tracheophyta</taxon>
        <taxon>Spermatophyta</taxon>
        <taxon>Magnoliopsida</taxon>
        <taxon>eudicotyledons</taxon>
        <taxon>Gunneridae</taxon>
        <taxon>Pentapetalae</taxon>
        <taxon>asterids</taxon>
        <taxon>Ericales</taxon>
        <taxon>Actinidiaceae</taxon>
        <taxon>Actinidia</taxon>
    </lineage>
</organism>
<protein>
    <submittedName>
        <fullName evidence="4">Protein CLASP-1 like</fullName>
    </submittedName>
</protein>
<sequence length="591" mass="66094">MVAELWFRSLWKTQRKHEGGPDVLIGVLAFEVASLMAKLVHIWKSLRDKNVVRLREEIKNSMGIRKLVSDDDDHIVRLIYSEMIDSLGNVARSVGRLAKKCNDPALKSFEHVFGDLIKFGVDPYGWLFTWKKMERKSKKMERFISMNGNLYQEIESVSDLEHTLMRMKGSDDSAATTLVEYEKKVAWKRQEVKQLKEISLWNRTYDYAVRLLARSVFTIYSRIGHVFGISLVVDAKNKDSKVLDSDYIHRSQSVSSLAQSSVYPSENSILRFSSGPLGNLTTKSGPITRTNRTTNFYSGPLGSSIPTSNSNSIKNKAMNFFSGPLGRSTPKSGPLPRIKKTALKLWQTRDRDRDHSSTGQGKKLHPKTNNSTPIGPVKGSVVGGNSSPVKNCLDSSGDRSGTLGGTKNQSIINSKHKLLNPSPGTLGFAALALHYANVIIVIERLVASPHLIGHDARDDLYNMLPASVRSALMARLKPYTKSLTSSIYDTVLATEWTEAMSGILEWLAPLAHNMIRWQSERSFEHQNLVSKTNVLLVQTLYFADQEKTETTITELLVGLNYVWRFGREINAKALLECASGRTLDNSLDLDG</sequence>
<reference evidence="4 5" key="1">
    <citation type="submission" date="2017-07" db="EMBL/GenBank/DDBJ databases">
        <title>An improved, manually edited Actinidia chinensis var. chinensis (kiwifruit) genome highlights the challenges associated with draft genomes and gene prediction in plants.</title>
        <authorList>
            <person name="Pilkington S."/>
            <person name="Crowhurst R."/>
            <person name="Hilario E."/>
            <person name="Nardozza S."/>
            <person name="Fraser L."/>
            <person name="Peng Y."/>
            <person name="Gunaseelan K."/>
            <person name="Simpson R."/>
            <person name="Tahir J."/>
            <person name="Deroles S."/>
            <person name="Templeton K."/>
            <person name="Luo Z."/>
            <person name="Davy M."/>
            <person name="Cheng C."/>
            <person name="Mcneilage M."/>
            <person name="Scaglione D."/>
            <person name="Liu Y."/>
            <person name="Zhang Q."/>
            <person name="Datson P."/>
            <person name="De Silva N."/>
            <person name="Gardiner S."/>
            <person name="Bassett H."/>
            <person name="Chagne D."/>
            <person name="Mccallum J."/>
            <person name="Dzierzon H."/>
            <person name="Deng C."/>
            <person name="Wang Y.-Y."/>
            <person name="Barron N."/>
            <person name="Manako K."/>
            <person name="Bowen J."/>
            <person name="Foster T."/>
            <person name="Erridge Z."/>
            <person name="Tiffin H."/>
            <person name="Waite C."/>
            <person name="Davies K."/>
            <person name="Grierson E."/>
            <person name="Laing W."/>
            <person name="Kirk R."/>
            <person name="Chen X."/>
            <person name="Wood M."/>
            <person name="Montefiori M."/>
            <person name="Brummell D."/>
            <person name="Schwinn K."/>
            <person name="Catanach A."/>
            <person name="Fullerton C."/>
            <person name="Li D."/>
            <person name="Meiyalaghan S."/>
            <person name="Nieuwenhuizen N."/>
            <person name="Read N."/>
            <person name="Prakash R."/>
            <person name="Hunter D."/>
            <person name="Zhang H."/>
            <person name="Mckenzie M."/>
            <person name="Knabel M."/>
            <person name="Harris A."/>
            <person name="Allan A."/>
            <person name="Chen A."/>
            <person name="Janssen B."/>
            <person name="Plunkett B."/>
            <person name="Dwamena C."/>
            <person name="Voogd C."/>
            <person name="Leif D."/>
            <person name="Lafferty D."/>
            <person name="Souleyre E."/>
            <person name="Varkonyi-Gasic E."/>
            <person name="Gambi F."/>
            <person name="Hanley J."/>
            <person name="Yao J.-L."/>
            <person name="Cheung J."/>
            <person name="David K."/>
            <person name="Warren B."/>
            <person name="Marsh K."/>
            <person name="Snowden K."/>
            <person name="Lin-Wang K."/>
            <person name="Brian L."/>
            <person name="Martinez-Sanchez M."/>
            <person name="Wang M."/>
            <person name="Ileperuma N."/>
            <person name="Macnee N."/>
            <person name="Campin R."/>
            <person name="Mcatee P."/>
            <person name="Drummond R."/>
            <person name="Espley R."/>
            <person name="Ireland H."/>
            <person name="Wu R."/>
            <person name="Atkinson R."/>
            <person name="Karunairetnam S."/>
            <person name="Bulley S."/>
            <person name="Chunkath S."/>
            <person name="Hanley Z."/>
            <person name="Storey R."/>
            <person name="Thrimawithana A."/>
            <person name="Thomson S."/>
            <person name="David C."/>
            <person name="Testolin R."/>
        </authorList>
    </citation>
    <scope>NUCLEOTIDE SEQUENCE [LARGE SCALE GENOMIC DNA]</scope>
    <source>
        <strain evidence="5">cv. Red5</strain>
        <tissue evidence="4">Young leaf</tissue>
    </source>
</reference>
<dbReference type="InterPro" id="IPR007700">
    <property type="entry name" value="DUF668"/>
</dbReference>
<evidence type="ECO:0000256" key="1">
    <source>
        <dbReference type="SAM" id="MobiDB-lite"/>
    </source>
</evidence>
<dbReference type="EMBL" id="NKQK01000024">
    <property type="protein sequence ID" value="PSR92968.1"/>
    <property type="molecule type" value="Genomic_DNA"/>
</dbReference>
<dbReference type="OrthoDB" id="2018987at2759"/>
<feature type="region of interest" description="Disordered" evidence="1">
    <location>
        <begin position="281"/>
        <end position="302"/>
    </location>
</feature>
<dbReference type="FunCoup" id="A0A2R6PKU9">
    <property type="interactions" value="2792"/>
</dbReference>
<feature type="region of interest" description="Disordered" evidence="1">
    <location>
        <begin position="344"/>
        <end position="407"/>
    </location>
</feature>
<dbReference type="GO" id="GO:0045927">
    <property type="term" value="P:positive regulation of growth"/>
    <property type="evidence" value="ECO:0007669"/>
    <property type="project" value="InterPro"/>
</dbReference>
<dbReference type="Pfam" id="PF11961">
    <property type="entry name" value="DUF3475"/>
    <property type="match status" value="1"/>
</dbReference>
<dbReference type="PANTHER" id="PTHR31371">
    <property type="entry name" value="BNAC09G50660D PROTEIN"/>
    <property type="match status" value="1"/>
</dbReference>
<feature type="compositionally biased region" description="Polar residues" evidence="1">
    <location>
        <begin position="281"/>
        <end position="297"/>
    </location>
</feature>
<evidence type="ECO:0000259" key="3">
    <source>
        <dbReference type="Pfam" id="PF11961"/>
    </source>
</evidence>
<dbReference type="OMA" id="GPLKGCM"/>